<dbReference type="InterPro" id="IPR040980">
    <property type="entry name" value="SWI2_SNF2"/>
</dbReference>
<gene>
    <name evidence="3" type="ORF">KME60_06405</name>
</gene>
<sequence length="81" mass="8650">MYSHPKAIASTINAISPTGDRKVGVVWHTQGSGKSLTMAFYAGKIIQHPAMANPTLVIVCDTNEDGCQGHGHNVQVHIKLV</sequence>
<dbReference type="InterPro" id="IPR027417">
    <property type="entry name" value="P-loop_NTPase"/>
</dbReference>
<proteinExistence type="predicted"/>
<dbReference type="PANTHER" id="PTHR30195:SF15">
    <property type="entry name" value="TYPE I RESTRICTION ENZYME HINDI ENDONUCLEASE SUBUNIT"/>
    <property type="match status" value="1"/>
</dbReference>
<reference evidence="3" key="1">
    <citation type="submission" date="2021-05" db="EMBL/GenBank/DDBJ databases">
        <authorList>
            <person name="Pietrasiak N."/>
            <person name="Ward R."/>
            <person name="Stajich J.E."/>
            <person name="Kurbessoian T."/>
        </authorList>
    </citation>
    <scope>NUCLEOTIDE SEQUENCE</scope>
    <source>
        <strain evidence="3">GSE-NOS-MK-12-04C</strain>
    </source>
</reference>
<evidence type="ECO:0000259" key="2">
    <source>
        <dbReference type="Pfam" id="PF18766"/>
    </source>
</evidence>
<reference evidence="3" key="2">
    <citation type="journal article" date="2022" name="Microbiol. Resour. Announc.">
        <title>Metagenome Sequencing to Explore Phylogenomics of Terrestrial Cyanobacteria.</title>
        <authorList>
            <person name="Ward R.D."/>
            <person name="Stajich J.E."/>
            <person name="Johansen J.R."/>
            <person name="Huntemann M."/>
            <person name="Clum A."/>
            <person name="Foster B."/>
            <person name="Foster B."/>
            <person name="Roux S."/>
            <person name="Palaniappan K."/>
            <person name="Varghese N."/>
            <person name="Mukherjee S."/>
            <person name="Reddy T.B.K."/>
            <person name="Daum C."/>
            <person name="Copeland A."/>
            <person name="Chen I.A."/>
            <person name="Ivanova N.N."/>
            <person name="Kyrpides N.C."/>
            <person name="Shapiro N."/>
            <person name="Eloe-Fadrosh E.A."/>
            <person name="Pietrasiak N."/>
        </authorList>
    </citation>
    <scope>NUCLEOTIDE SEQUENCE</scope>
    <source>
        <strain evidence="3">GSE-NOS-MK-12-04C</strain>
    </source>
</reference>
<dbReference type="AlphaFoldDB" id="A0A951QL96"/>
<dbReference type="Proteomes" id="UP000729701">
    <property type="component" value="Unassembled WGS sequence"/>
</dbReference>
<feature type="domain" description="SWI2/SNF2 ATPase" evidence="2">
    <location>
        <begin position="7"/>
        <end position="64"/>
    </location>
</feature>
<organism evidence="3 4">
    <name type="scientific">Cyanomargarita calcarea GSE-NOS-MK-12-04C</name>
    <dbReference type="NCBI Taxonomy" id="2839659"/>
    <lineage>
        <taxon>Bacteria</taxon>
        <taxon>Bacillati</taxon>
        <taxon>Cyanobacteriota</taxon>
        <taxon>Cyanophyceae</taxon>
        <taxon>Nostocales</taxon>
        <taxon>Cyanomargaritaceae</taxon>
        <taxon>Cyanomargarita</taxon>
    </lineage>
</organism>
<name>A0A951QL96_9CYAN</name>
<keyword evidence="1" id="KW-0680">Restriction system</keyword>
<dbReference type="Pfam" id="PF18766">
    <property type="entry name" value="SWI2_SNF2"/>
    <property type="match status" value="1"/>
</dbReference>
<evidence type="ECO:0000313" key="4">
    <source>
        <dbReference type="Proteomes" id="UP000729701"/>
    </source>
</evidence>
<comment type="caution">
    <text evidence="3">The sequence shown here is derived from an EMBL/GenBank/DDBJ whole genome shotgun (WGS) entry which is preliminary data.</text>
</comment>
<accession>A0A951QL96</accession>
<evidence type="ECO:0000313" key="3">
    <source>
        <dbReference type="EMBL" id="MBW4667073.1"/>
    </source>
</evidence>
<dbReference type="PANTHER" id="PTHR30195">
    <property type="entry name" value="TYPE I SITE-SPECIFIC DEOXYRIBONUCLEASE PROTEIN SUBUNIT M AND R"/>
    <property type="match status" value="1"/>
</dbReference>
<protein>
    <recommendedName>
        <fullName evidence="2">SWI2/SNF2 ATPase domain-containing protein</fullName>
    </recommendedName>
</protein>
<dbReference type="GO" id="GO:0009307">
    <property type="term" value="P:DNA restriction-modification system"/>
    <property type="evidence" value="ECO:0007669"/>
    <property type="project" value="UniProtKB-KW"/>
</dbReference>
<dbReference type="EMBL" id="JAHHGZ010000005">
    <property type="protein sequence ID" value="MBW4667073.1"/>
    <property type="molecule type" value="Genomic_DNA"/>
</dbReference>
<evidence type="ECO:0000256" key="1">
    <source>
        <dbReference type="ARBA" id="ARBA00022747"/>
    </source>
</evidence>
<dbReference type="Gene3D" id="3.40.50.300">
    <property type="entry name" value="P-loop containing nucleotide triphosphate hydrolases"/>
    <property type="match status" value="1"/>
</dbReference>
<dbReference type="InterPro" id="IPR051268">
    <property type="entry name" value="Type-I_R_enzyme_R_subunit"/>
</dbReference>